<evidence type="ECO:0000259" key="2">
    <source>
        <dbReference type="Pfam" id="PF04909"/>
    </source>
</evidence>
<proteinExistence type="inferred from homology"/>
<reference evidence="3" key="1">
    <citation type="submission" date="2019-11" db="EMBL/GenBank/DDBJ databases">
        <title>Description of Pedobacter sp. LMG 31464T.</title>
        <authorList>
            <person name="Carlier A."/>
            <person name="Qi S."/>
            <person name="Vandamme P."/>
        </authorList>
    </citation>
    <scope>NUCLEOTIDE SEQUENCE</scope>
    <source>
        <strain evidence="3">LMG 31464</strain>
    </source>
</reference>
<evidence type="ECO:0000256" key="1">
    <source>
        <dbReference type="ARBA" id="ARBA00038310"/>
    </source>
</evidence>
<dbReference type="RefSeq" id="WP_182921523.1">
    <property type="nucleotide sequence ID" value="NZ_WNXD01000001.1"/>
</dbReference>
<feature type="domain" description="Amidohydrolase-related" evidence="2">
    <location>
        <begin position="2"/>
        <end position="272"/>
    </location>
</feature>
<name>A0A923DXG4_9SPHI</name>
<gene>
    <name evidence="3" type="ORF">GM921_05110</name>
</gene>
<dbReference type="AlphaFoldDB" id="A0A923DXG4"/>
<sequence length="274" mass="32101">MIDSHVHFWQFDPIRDSWIDDEMAILRQDYLPNNLIKELKANQVQGCIAVQADQSITETEFLLDLAQQNTFIKGIVGWIDLKSPNLDEQLEKYAKQPIIKGWRHIVQAEPTGFLLQQDFIEGIRSLKQHNYTYDILVKHHQLPEVIEFLNKAEDQPFIIDHCAKPDLKNKEIEDWAKNIRIIAQQEHVYCKLSGLLTECDWANWDEKTIFNCLDVIFESFGPDRILFGSDWPVLLLASNYTNWINLLKKYTKDFTAAQKQSIFNDNAVKFYNIN</sequence>
<dbReference type="InterPro" id="IPR052350">
    <property type="entry name" value="Metallo-dep_Lactonases"/>
</dbReference>
<protein>
    <submittedName>
        <fullName evidence="3">Amidohydrolase family protein</fullName>
    </submittedName>
</protein>
<dbReference type="InterPro" id="IPR032466">
    <property type="entry name" value="Metal_Hydrolase"/>
</dbReference>
<dbReference type="EMBL" id="WNXD01000001">
    <property type="protein sequence ID" value="MBB2144851.1"/>
    <property type="molecule type" value="Genomic_DNA"/>
</dbReference>
<dbReference type="Gene3D" id="3.20.20.140">
    <property type="entry name" value="Metal-dependent hydrolases"/>
    <property type="match status" value="1"/>
</dbReference>
<keyword evidence="4" id="KW-1185">Reference proteome</keyword>
<dbReference type="PANTHER" id="PTHR43569:SF2">
    <property type="entry name" value="AMIDOHYDROLASE-RELATED DOMAIN-CONTAINING PROTEIN"/>
    <property type="match status" value="1"/>
</dbReference>
<dbReference type="GO" id="GO:0016787">
    <property type="term" value="F:hydrolase activity"/>
    <property type="evidence" value="ECO:0007669"/>
    <property type="project" value="InterPro"/>
</dbReference>
<dbReference type="SUPFAM" id="SSF51556">
    <property type="entry name" value="Metallo-dependent hydrolases"/>
    <property type="match status" value="1"/>
</dbReference>
<evidence type="ECO:0000313" key="3">
    <source>
        <dbReference type="EMBL" id="MBB2144851.1"/>
    </source>
</evidence>
<dbReference type="InterPro" id="IPR006680">
    <property type="entry name" value="Amidohydro-rel"/>
</dbReference>
<comment type="similarity">
    <text evidence="1">Belongs to the metallo-dependent hydrolases superfamily.</text>
</comment>
<comment type="caution">
    <text evidence="3">The sequence shown here is derived from an EMBL/GenBank/DDBJ whole genome shotgun (WGS) entry which is preliminary data.</text>
</comment>
<dbReference type="Pfam" id="PF04909">
    <property type="entry name" value="Amidohydro_2"/>
    <property type="match status" value="1"/>
</dbReference>
<organism evidence="3 4">
    <name type="scientific">Pedobacter planticolens</name>
    <dbReference type="NCBI Taxonomy" id="2679964"/>
    <lineage>
        <taxon>Bacteria</taxon>
        <taxon>Pseudomonadati</taxon>
        <taxon>Bacteroidota</taxon>
        <taxon>Sphingobacteriia</taxon>
        <taxon>Sphingobacteriales</taxon>
        <taxon>Sphingobacteriaceae</taxon>
        <taxon>Pedobacter</taxon>
    </lineage>
</organism>
<dbReference type="PANTHER" id="PTHR43569">
    <property type="entry name" value="AMIDOHYDROLASE"/>
    <property type="match status" value="1"/>
</dbReference>
<dbReference type="Proteomes" id="UP000601055">
    <property type="component" value="Unassembled WGS sequence"/>
</dbReference>
<evidence type="ECO:0000313" key="4">
    <source>
        <dbReference type="Proteomes" id="UP000601055"/>
    </source>
</evidence>
<accession>A0A923DXG4</accession>